<keyword evidence="3" id="KW-1185">Reference proteome</keyword>
<evidence type="ECO:0000313" key="2">
    <source>
        <dbReference type="EMBL" id="MDT0474138.1"/>
    </source>
</evidence>
<dbReference type="EMBL" id="JAVRFF010000020">
    <property type="protein sequence ID" value="MDT0474138.1"/>
    <property type="molecule type" value="Genomic_DNA"/>
</dbReference>
<organism evidence="2 3">
    <name type="scientific">Streptomyces hintoniae</name>
    <dbReference type="NCBI Taxonomy" id="3075521"/>
    <lineage>
        <taxon>Bacteria</taxon>
        <taxon>Bacillati</taxon>
        <taxon>Actinomycetota</taxon>
        <taxon>Actinomycetes</taxon>
        <taxon>Kitasatosporales</taxon>
        <taxon>Streptomycetaceae</taxon>
        <taxon>Streptomyces</taxon>
    </lineage>
</organism>
<evidence type="ECO:0000313" key="3">
    <source>
        <dbReference type="Proteomes" id="UP001180489"/>
    </source>
</evidence>
<keyword evidence="1" id="KW-0732">Signal</keyword>
<accession>A0ABU2ULI8</accession>
<dbReference type="RefSeq" id="WP_311635782.1">
    <property type="nucleotide sequence ID" value="NZ_JAVRFF010000020.1"/>
</dbReference>
<comment type="caution">
    <text evidence="2">The sequence shown here is derived from an EMBL/GenBank/DDBJ whole genome shotgun (WGS) entry which is preliminary data.</text>
</comment>
<dbReference type="Proteomes" id="UP001180489">
    <property type="component" value="Unassembled WGS sequence"/>
</dbReference>
<evidence type="ECO:0008006" key="4">
    <source>
        <dbReference type="Google" id="ProtNLM"/>
    </source>
</evidence>
<reference evidence="2" key="1">
    <citation type="submission" date="2024-05" db="EMBL/GenBank/DDBJ databases">
        <title>30 novel species of actinomycetes from the DSMZ collection.</title>
        <authorList>
            <person name="Nouioui I."/>
        </authorList>
    </citation>
    <scope>NUCLEOTIDE SEQUENCE</scope>
    <source>
        <strain evidence="2">DSM 41014</strain>
    </source>
</reference>
<gene>
    <name evidence="2" type="ORF">RM863_18585</name>
</gene>
<feature type="signal peptide" evidence="1">
    <location>
        <begin position="1"/>
        <end position="37"/>
    </location>
</feature>
<name>A0ABU2ULI8_9ACTN</name>
<sequence length="145" mass="15237">MKISFEKGGVLRKLSVFASVSVMTGALLLVSAPSASAAGSGCQVDGAVGSWSGSWASSTRIDPLSLYVADVSADGHHPAVRLITRNNAGAIKSWSWHHIYGGNGDAKVWNTFASDSNGIAAATVEVAVFEGDDWLVADYCSWIYR</sequence>
<evidence type="ECO:0000256" key="1">
    <source>
        <dbReference type="SAM" id="SignalP"/>
    </source>
</evidence>
<feature type="chain" id="PRO_5045138607" description="F5/8 type C domain-containing protein" evidence="1">
    <location>
        <begin position="38"/>
        <end position="145"/>
    </location>
</feature>
<proteinExistence type="predicted"/>
<protein>
    <recommendedName>
        <fullName evidence="4">F5/8 type C domain-containing protein</fullName>
    </recommendedName>
</protein>